<accession>A0A9W6JUM3</accession>
<organism evidence="1 2">
    <name type="scientific">Ancylobacter defluvii</name>
    <dbReference type="NCBI Taxonomy" id="1282440"/>
    <lineage>
        <taxon>Bacteria</taxon>
        <taxon>Pseudomonadati</taxon>
        <taxon>Pseudomonadota</taxon>
        <taxon>Alphaproteobacteria</taxon>
        <taxon>Hyphomicrobiales</taxon>
        <taxon>Xanthobacteraceae</taxon>
        <taxon>Ancylobacter</taxon>
    </lineage>
</organism>
<protein>
    <submittedName>
        <fullName evidence="1">Uncharacterized protein</fullName>
    </submittedName>
</protein>
<name>A0A9W6JUM3_9HYPH</name>
<sequence>MGLQQQGAGIGPEPAGGGEEVLALDEPVHKGAVPQARARLASALAIPALSTRDGMAAAATVAVMSGIGSGRQALATMRATGGNDLAAITGRHARTKAVPAGAHELARLISALHGCLSAFRLSRPDRIASLARRPRHWCGTLASILEAARSPEQPRFGGGL</sequence>
<proteinExistence type="predicted"/>
<comment type="caution">
    <text evidence="1">The sequence shown here is derived from an EMBL/GenBank/DDBJ whole genome shotgun (WGS) entry which is preliminary data.</text>
</comment>
<gene>
    <name evidence="1" type="ORF">GCM10017653_09950</name>
</gene>
<keyword evidence="2" id="KW-1185">Reference proteome</keyword>
<evidence type="ECO:0000313" key="2">
    <source>
        <dbReference type="Proteomes" id="UP001143330"/>
    </source>
</evidence>
<dbReference type="Proteomes" id="UP001143330">
    <property type="component" value="Unassembled WGS sequence"/>
</dbReference>
<reference evidence="1" key="1">
    <citation type="journal article" date="2014" name="Int. J. Syst. Evol. Microbiol.">
        <title>Complete genome sequence of Corynebacterium casei LMG S-19264T (=DSM 44701T), isolated from a smear-ripened cheese.</title>
        <authorList>
            <consortium name="US DOE Joint Genome Institute (JGI-PGF)"/>
            <person name="Walter F."/>
            <person name="Albersmeier A."/>
            <person name="Kalinowski J."/>
            <person name="Ruckert C."/>
        </authorList>
    </citation>
    <scope>NUCLEOTIDE SEQUENCE</scope>
    <source>
        <strain evidence="1">VKM B-2789</strain>
    </source>
</reference>
<dbReference type="EMBL" id="BSFM01000005">
    <property type="protein sequence ID" value="GLK82926.1"/>
    <property type="molecule type" value="Genomic_DNA"/>
</dbReference>
<dbReference type="AlphaFoldDB" id="A0A9W6JUM3"/>
<evidence type="ECO:0000313" key="1">
    <source>
        <dbReference type="EMBL" id="GLK82926.1"/>
    </source>
</evidence>
<reference evidence="1" key="2">
    <citation type="submission" date="2023-01" db="EMBL/GenBank/DDBJ databases">
        <authorList>
            <person name="Sun Q."/>
            <person name="Evtushenko L."/>
        </authorList>
    </citation>
    <scope>NUCLEOTIDE SEQUENCE</scope>
    <source>
        <strain evidence="1">VKM B-2789</strain>
    </source>
</reference>